<reference evidence="1" key="1">
    <citation type="journal article" date="2019" name="bioRxiv">
        <title>The Genome of the Zebra Mussel, Dreissena polymorpha: A Resource for Invasive Species Research.</title>
        <authorList>
            <person name="McCartney M.A."/>
            <person name="Auch B."/>
            <person name="Kono T."/>
            <person name="Mallez S."/>
            <person name="Zhang Y."/>
            <person name="Obille A."/>
            <person name="Becker A."/>
            <person name="Abrahante J.E."/>
            <person name="Garbe J."/>
            <person name="Badalamenti J.P."/>
            <person name="Herman A."/>
            <person name="Mangelson H."/>
            <person name="Liachko I."/>
            <person name="Sullivan S."/>
            <person name="Sone E.D."/>
            <person name="Koren S."/>
            <person name="Silverstein K.A.T."/>
            <person name="Beckman K.B."/>
            <person name="Gohl D.M."/>
        </authorList>
    </citation>
    <scope>NUCLEOTIDE SEQUENCE</scope>
    <source>
        <strain evidence="1">Duluth1</strain>
        <tissue evidence="1">Whole animal</tissue>
    </source>
</reference>
<evidence type="ECO:0000313" key="2">
    <source>
        <dbReference type="Proteomes" id="UP000828390"/>
    </source>
</evidence>
<evidence type="ECO:0000313" key="1">
    <source>
        <dbReference type="EMBL" id="KAH3872477.1"/>
    </source>
</evidence>
<keyword evidence="2" id="KW-1185">Reference proteome</keyword>
<dbReference type="AlphaFoldDB" id="A0A9D4RN58"/>
<sequence>MSLGVGEKTQIVVKVEAIQLLPKCPLKSVPLLVGLHDPVCDQKEQKNGSKQSCLTPVITSKASVSCLS</sequence>
<proteinExistence type="predicted"/>
<reference evidence="1" key="2">
    <citation type="submission" date="2020-11" db="EMBL/GenBank/DDBJ databases">
        <authorList>
            <person name="McCartney M.A."/>
            <person name="Auch B."/>
            <person name="Kono T."/>
            <person name="Mallez S."/>
            <person name="Becker A."/>
            <person name="Gohl D.M."/>
            <person name="Silverstein K.A.T."/>
            <person name="Koren S."/>
            <person name="Bechman K.B."/>
            <person name="Herman A."/>
            <person name="Abrahante J.E."/>
            <person name="Garbe J."/>
        </authorList>
    </citation>
    <scope>NUCLEOTIDE SEQUENCE</scope>
    <source>
        <strain evidence="1">Duluth1</strain>
        <tissue evidence="1">Whole animal</tissue>
    </source>
</reference>
<accession>A0A9D4RN58</accession>
<dbReference type="Proteomes" id="UP000828390">
    <property type="component" value="Unassembled WGS sequence"/>
</dbReference>
<protein>
    <submittedName>
        <fullName evidence="1">Uncharacterized protein</fullName>
    </submittedName>
</protein>
<gene>
    <name evidence="1" type="ORF">DPMN_035693</name>
</gene>
<name>A0A9D4RN58_DREPO</name>
<dbReference type="EMBL" id="JAIWYP010000002">
    <property type="protein sequence ID" value="KAH3872477.1"/>
    <property type="molecule type" value="Genomic_DNA"/>
</dbReference>
<comment type="caution">
    <text evidence="1">The sequence shown here is derived from an EMBL/GenBank/DDBJ whole genome shotgun (WGS) entry which is preliminary data.</text>
</comment>
<organism evidence="1 2">
    <name type="scientific">Dreissena polymorpha</name>
    <name type="common">Zebra mussel</name>
    <name type="synonym">Mytilus polymorpha</name>
    <dbReference type="NCBI Taxonomy" id="45954"/>
    <lineage>
        <taxon>Eukaryota</taxon>
        <taxon>Metazoa</taxon>
        <taxon>Spiralia</taxon>
        <taxon>Lophotrochozoa</taxon>
        <taxon>Mollusca</taxon>
        <taxon>Bivalvia</taxon>
        <taxon>Autobranchia</taxon>
        <taxon>Heteroconchia</taxon>
        <taxon>Euheterodonta</taxon>
        <taxon>Imparidentia</taxon>
        <taxon>Neoheterodontei</taxon>
        <taxon>Myida</taxon>
        <taxon>Dreissenoidea</taxon>
        <taxon>Dreissenidae</taxon>
        <taxon>Dreissena</taxon>
    </lineage>
</organism>